<feature type="compositionally biased region" description="Polar residues" evidence="1">
    <location>
        <begin position="235"/>
        <end position="250"/>
    </location>
</feature>
<feature type="region of interest" description="Disordered" evidence="1">
    <location>
        <begin position="326"/>
        <end position="345"/>
    </location>
</feature>
<keyword evidence="4" id="KW-1185">Reference proteome</keyword>
<keyword evidence="2" id="KW-1133">Transmembrane helix</keyword>
<feature type="region of interest" description="Disordered" evidence="1">
    <location>
        <begin position="357"/>
        <end position="419"/>
    </location>
</feature>
<dbReference type="EMBL" id="JAWRVI010000026">
    <property type="protein sequence ID" value="KAK4088303.1"/>
    <property type="molecule type" value="Genomic_DNA"/>
</dbReference>
<feature type="region of interest" description="Disordered" evidence="1">
    <location>
        <begin position="183"/>
        <end position="202"/>
    </location>
</feature>
<protein>
    <submittedName>
        <fullName evidence="3">Uncharacterized protein</fullName>
    </submittedName>
</protein>
<name>A0ABR0BW23_PURLI</name>
<proteinExistence type="predicted"/>
<evidence type="ECO:0000256" key="2">
    <source>
        <dbReference type="SAM" id="Phobius"/>
    </source>
</evidence>
<dbReference type="Proteomes" id="UP001287286">
    <property type="component" value="Unassembled WGS sequence"/>
</dbReference>
<gene>
    <name evidence="3" type="ORF">Purlil1_7496</name>
</gene>
<feature type="compositionally biased region" description="Polar residues" evidence="1">
    <location>
        <begin position="362"/>
        <end position="373"/>
    </location>
</feature>
<accession>A0ABR0BW23</accession>
<feature type="compositionally biased region" description="Acidic residues" evidence="1">
    <location>
        <begin position="640"/>
        <end position="663"/>
    </location>
</feature>
<comment type="caution">
    <text evidence="3">The sequence shown here is derived from an EMBL/GenBank/DDBJ whole genome shotgun (WGS) entry which is preliminary data.</text>
</comment>
<feature type="compositionally biased region" description="Low complexity" evidence="1">
    <location>
        <begin position="697"/>
        <end position="712"/>
    </location>
</feature>
<feature type="transmembrane region" description="Helical" evidence="2">
    <location>
        <begin position="303"/>
        <end position="322"/>
    </location>
</feature>
<feature type="compositionally biased region" description="Polar residues" evidence="1">
    <location>
        <begin position="285"/>
        <end position="295"/>
    </location>
</feature>
<evidence type="ECO:0000313" key="4">
    <source>
        <dbReference type="Proteomes" id="UP001287286"/>
    </source>
</evidence>
<feature type="region of interest" description="Disordered" evidence="1">
    <location>
        <begin position="220"/>
        <end position="295"/>
    </location>
</feature>
<feature type="compositionally biased region" description="Low complexity" evidence="1">
    <location>
        <begin position="401"/>
        <end position="413"/>
    </location>
</feature>
<evidence type="ECO:0000256" key="1">
    <source>
        <dbReference type="SAM" id="MobiDB-lite"/>
    </source>
</evidence>
<evidence type="ECO:0000313" key="3">
    <source>
        <dbReference type="EMBL" id="KAK4088303.1"/>
    </source>
</evidence>
<organism evidence="3 4">
    <name type="scientific">Purpureocillium lilacinum</name>
    <name type="common">Paecilomyces lilacinus</name>
    <dbReference type="NCBI Taxonomy" id="33203"/>
    <lineage>
        <taxon>Eukaryota</taxon>
        <taxon>Fungi</taxon>
        <taxon>Dikarya</taxon>
        <taxon>Ascomycota</taxon>
        <taxon>Pezizomycotina</taxon>
        <taxon>Sordariomycetes</taxon>
        <taxon>Hypocreomycetidae</taxon>
        <taxon>Hypocreales</taxon>
        <taxon>Ophiocordycipitaceae</taxon>
        <taxon>Purpureocillium</taxon>
    </lineage>
</organism>
<keyword evidence="2" id="KW-0472">Membrane</keyword>
<keyword evidence="2" id="KW-0812">Transmembrane</keyword>
<feature type="region of interest" description="Disordered" evidence="1">
    <location>
        <begin position="598"/>
        <end position="722"/>
    </location>
</feature>
<sequence>MGMYAEQPIGCARHHRVLDVSCRHRPGDLPHWQILMHFFTLGTLGTNGFILCRFQGCDVEAWCGALLVSDRLAGQPLQAVGKLPSTAVCQARSTAWSSGGWVSGSRPATDWTTSGVPLAVGLNGSAGPTALEPGAGGLVKADAARLARNGAPTANLDRPGALPRSVSQAELVILLTPPGPALPHPGLPVARNQQKRLSHPPAALDSSFLVTIPPSPVGRLRNLSPAPCQPRRASQAPSPTDPTQHQCADSTSDRRLPVGDHTATHLARVSGSGPLHLSSELAPKSSEQQWSSSPGQLLDPPPIILAVIAGLTLAICLLVLLAKRRRRRQRRGNKTTDQSPGFFDSISRYWRSDSGRYEQTWGDDTNTDGQAQSHRLDVAPSPSSRAARTHQSRGAAGGGTDASTAQSATAGGAVDRNTSVRSVMTLPAYRQTASTNEQVLGREGDRDGVDVIIDLPTAEEEEALREEEMATIYQIRQTRRQQIVEREDLRQQRREARRRNDSGALADLRVRSRAASNNSQIDELRREVGRIQDTRQRSVSSVSYADLGVARHDGTRLRASSNDSERMGLLSDAASIAVSQRSGAPSPSLHRREQSIGSFVSVESDVPPSIRAQSRGGSRPDTPRLSGVSGTLAGSSPELVEADLGDEEMPPPEYEDVALDDTDNLGRSTTPLHGPPPDYPGPYRSPSVRSEHMPANAEAVAQEGEGEAPAAGRGVGGVPQLPSLRISRLPEIVIEPSSAHPHAGASR</sequence>
<reference evidence="3 4" key="1">
    <citation type="journal article" date="2024" name="Microbiol. Resour. Announc.">
        <title>Genome annotations for the ascomycete fungi Trichoderma harzianum, Trichoderma aggressivum, and Purpureocillium lilacinum.</title>
        <authorList>
            <person name="Beijen E.P.W."/>
            <person name="Ohm R.A."/>
        </authorList>
    </citation>
    <scope>NUCLEOTIDE SEQUENCE [LARGE SCALE GENOMIC DNA]</scope>
    <source>
        <strain evidence="3 4">CBS 150709</strain>
    </source>
</reference>